<reference evidence="1 2" key="1">
    <citation type="submission" date="2015-09" db="EMBL/GenBank/DDBJ databases">
        <title>Identification and resolution of microdiversity through metagenomic sequencing of parallel consortia.</title>
        <authorList>
            <person name="Nelson W.C."/>
            <person name="Romine M.F."/>
            <person name="Lindemann S.R."/>
        </authorList>
    </citation>
    <scope>NUCLEOTIDE SEQUENCE [LARGE SCALE GENOMIC DNA]</scope>
    <source>
        <strain evidence="1">Ana</strain>
    </source>
</reference>
<dbReference type="STRING" id="1666911.HLUCCA11_14720"/>
<comment type="caution">
    <text evidence="1">The sequence shown here is derived from an EMBL/GenBank/DDBJ whole genome shotgun (WGS) entry which is preliminary data.</text>
</comment>
<protein>
    <submittedName>
        <fullName evidence="1">Uncharacterized protein</fullName>
    </submittedName>
</protein>
<name>A0A0P8DE94_9CYAN</name>
<organism evidence="1 2">
    <name type="scientific">Phormidesmis priestleyi Ana</name>
    <dbReference type="NCBI Taxonomy" id="1666911"/>
    <lineage>
        <taxon>Bacteria</taxon>
        <taxon>Bacillati</taxon>
        <taxon>Cyanobacteriota</taxon>
        <taxon>Cyanophyceae</taxon>
        <taxon>Leptolyngbyales</taxon>
        <taxon>Leptolyngbyaceae</taxon>
        <taxon>Phormidesmis</taxon>
    </lineage>
</organism>
<accession>A0A0P8DE94</accession>
<evidence type="ECO:0000313" key="1">
    <source>
        <dbReference type="EMBL" id="KPQ34550.1"/>
    </source>
</evidence>
<evidence type="ECO:0000313" key="2">
    <source>
        <dbReference type="Proteomes" id="UP000050465"/>
    </source>
</evidence>
<sequence length="53" mass="6026">MNTTKIAVLLHTAIYRKIFKKNRLIKQQLPRSLSAQGMPLQGMSVPEIYSLPT</sequence>
<gene>
    <name evidence="1" type="ORF">HLUCCA11_14720</name>
</gene>
<dbReference type="EMBL" id="LJZR01000019">
    <property type="protein sequence ID" value="KPQ34550.1"/>
    <property type="molecule type" value="Genomic_DNA"/>
</dbReference>
<proteinExistence type="predicted"/>
<dbReference type="Proteomes" id="UP000050465">
    <property type="component" value="Unassembled WGS sequence"/>
</dbReference>
<dbReference type="AlphaFoldDB" id="A0A0P8DE94"/>